<organism evidence="2 3">
    <name type="scientific">Streptomyces flavotricini</name>
    <dbReference type="NCBI Taxonomy" id="66888"/>
    <lineage>
        <taxon>Bacteria</taxon>
        <taxon>Bacillati</taxon>
        <taxon>Actinomycetota</taxon>
        <taxon>Actinomycetes</taxon>
        <taxon>Kitasatosporales</taxon>
        <taxon>Streptomycetaceae</taxon>
        <taxon>Streptomyces</taxon>
    </lineage>
</organism>
<name>A0ABS8E118_9ACTN</name>
<keyword evidence="3" id="KW-1185">Reference proteome</keyword>
<reference evidence="2 3" key="1">
    <citation type="submission" date="2021-08" db="EMBL/GenBank/DDBJ databases">
        <title>Genomic Architecture of Streptomyces flavotricini NGL1 and Streptomyces erythrochromogenes HMS4 With Differential Plant Beneficial attributes and laccase production capabilities.</title>
        <authorList>
            <person name="Salwan R."/>
            <person name="Kaur R."/>
            <person name="Sharma V."/>
        </authorList>
    </citation>
    <scope>NUCLEOTIDE SEQUENCE [LARGE SCALE GENOMIC DNA]</scope>
    <source>
        <strain evidence="2 3">NGL1</strain>
    </source>
</reference>
<evidence type="ECO:0000256" key="1">
    <source>
        <dbReference type="SAM" id="MobiDB-lite"/>
    </source>
</evidence>
<feature type="region of interest" description="Disordered" evidence="1">
    <location>
        <begin position="1"/>
        <end position="23"/>
    </location>
</feature>
<evidence type="ECO:0000313" key="2">
    <source>
        <dbReference type="EMBL" id="MCC0094624.1"/>
    </source>
</evidence>
<sequence>MTYNDFGDDSYWTGLEDNEPEPVHDRLAARTVRGAPPGEVRDASPREIRVGDWLVLDGTAYEITNMFSPGFDRSLKRVILRGRPDLVVKTRQEIVRPYEVSYRARRRPW</sequence>
<accession>A0ABS8E118</accession>
<dbReference type="EMBL" id="JAINUL010000001">
    <property type="protein sequence ID" value="MCC0094624.1"/>
    <property type="molecule type" value="Genomic_DNA"/>
</dbReference>
<dbReference type="Proteomes" id="UP001520654">
    <property type="component" value="Unassembled WGS sequence"/>
</dbReference>
<comment type="caution">
    <text evidence="2">The sequence shown here is derived from an EMBL/GenBank/DDBJ whole genome shotgun (WGS) entry which is preliminary data.</text>
</comment>
<evidence type="ECO:0000313" key="3">
    <source>
        <dbReference type="Proteomes" id="UP001520654"/>
    </source>
</evidence>
<protein>
    <submittedName>
        <fullName evidence="2">Uncharacterized protein</fullName>
    </submittedName>
</protein>
<gene>
    <name evidence="2" type="ORF">K7B10_07470</name>
</gene>
<dbReference type="RefSeq" id="WP_229335185.1">
    <property type="nucleotide sequence ID" value="NZ_JAINUL010000001.1"/>
</dbReference>
<proteinExistence type="predicted"/>